<protein>
    <recommendedName>
        <fullName evidence="4">Anaphase-promoting complex subunit 4-like WD40 domain-containing protein</fullName>
    </recommendedName>
</protein>
<feature type="domain" description="Anaphase-promoting complex subunit 4-like WD40" evidence="4">
    <location>
        <begin position="82"/>
        <end position="136"/>
    </location>
</feature>
<dbReference type="EMBL" id="CAWUPB010000058">
    <property type="protein sequence ID" value="CAK7323027.1"/>
    <property type="molecule type" value="Genomic_DNA"/>
</dbReference>
<dbReference type="GO" id="GO:0010997">
    <property type="term" value="F:anaphase-promoting complex binding"/>
    <property type="evidence" value="ECO:0007669"/>
    <property type="project" value="InterPro"/>
</dbReference>
<dbReference type="Pfam" id="PF12894">
    <property type="entry name" value="ANAPC4_WD40"/>
    <property type="match status" value="1"/>
</dbReference>
<organism evidence="5 6">
    <name type="scientific">Dovyalis caffra</name>
    <dbReference type="NCBI Taxonomy" id="77055"/>
    <lineage>
        <taxon>Eukaryota</taxon>
        <taxon>Viridiplantae</taxon>
        <taxon>Streptophyta</taxon>
        <taxon>Embryophyta</taxon>
        <taxon>Tracheophyta</taxon>
        <taxon>Spermatophyta</taxon>
        <taxon>Magnoliopsida</taxon>
        <taxon>eudicotyledons</taxon>
        <taxon>Gunneridae</taxon>
        <taxon>Pentapetalae</taxon>
        <taxon>rosids</taxon>
        <taxon>fabids</taxon>
        <taxon>Malpighiales</taxon>
        <taxon>Salicaceae</taxon>
        <taxon>Flacourtieae</taxon>
        <taxon>Dovyalis</taxon>
    </lineage>
</organism>
<feature type="compositionally biased region" description="Basic and acidic residues" evidence="3">
    <location>
        <begin position="20"/>
        <end position="34"/>
    </location>
</feature>
<sequence length="222" mass="24898">MFHYPALIQKIKNSQSAPPQRRDDDKSASYERDTPGLIDEPFANLLDWGSSGNYFALAIQDYLLLWEGDYLDNDAAGVISVSDDEIIKGVKWSRDGLHLAIGTDHGRLLIWSLIEERLVSGFDEHNTTVRELAWRSTIDCTYSIATDGVVGDCTVKFCDTPERNEIGSLCGYWSPDGYSVATAAPDDAFWVWSIVFGSPTQSGKKRKRELEPYADFSVFRIV</sequence>
<name>A0AAV1QMW7_9ROSI</name>
<dbReference type="GO" id="GO:0031145">
    <property type="term" value="P:anaphase-promoting complex-dependent catabolic process"/>
    <property type="evidence" value="ECO:0007669"/>
    <property type="project" value="TreeGrafter"/>
</dbReference>
<dbReference type="GO" id="GO:1990757">
    <property type="term" value="F:ubiquitin ligase activator activity"/>
    <property type="evidence" value="ECO:0007669"/>
    <property type="project" value="TreeGrafter"/>
</dbReference>
<evidence type="ECO:0000313" key="6">
    <source>
        <dbReference type="Proteomes" id="UP001314170"/>
    </source>
</evidence>
<dbReference type="GO" id="GO:1905786">
    <property type="term" value="P:positive regulation of anaphase-promoting complex-dependent catabolic process"/>
    <property type="evidence" value="ECO:0007669"/>
    <property type="project" value="TreeGrafter"/>
</dbReference>
<dbReference type="GO" id="GO:0005680">
    <property type="term" value="C:anaphase-promoting complex"/>
    <property type="evidence" value="ECO:0007669"/>
    <property type="project" value="TreeGrafter"/>
</dbReference>
<keyword evidence="1" id="KW-0853">WD repeat</keyword>
<dbReference type="PANTHER" id="PTHR19918">
    <property type="entry name" value="CELL DIVISION CYCLE 20 CDC20 FIZZY -RELATED"/>
    <property type="match status" value="1"/>
</dbReference>
<evidence type="ECO:0000256" key="1">
    <source>
        <dbReference type="ARBA" id="ARBA00022574"/>
    </source>
</evidence>
<evidence type="ECO:0000259" key="4">
    <source>
        <dbReference type="Pfam" id="PF12894"/>
    </source>
</evidence>
<reference evidence="5 6" key="1">
    <citation type="submission" date="2024-01" db="EMBL/GenBank/DDBJ databases">
        <authorList>
            <person name="Waweru B."/>
        </authorList>
    </citation>
    <scope>NUCLEOTIDE SEQUENCE [LARGE SCALE GENOMIC DNA]</scope>
</reference>
<evidence type="ECO:0000256" key="2">
    <source>
        <dbReference type="ARBA" id="ARBA00022737"/>
    </source>
</evidence>
<dbReference type="SUPFAM" id="SSF117289">
    <property type="entry name" value="Nucleoporin domain"/>
    <property type="match status" value="1"/>
</dbReference>
<feature type="region of interest" description="Disordered" evidence="3">
    <location>
        <begin position="13"/>
        <end position="35"/>
    </location>
</feature>
<keyword evidence="6" id="KW-1185">Reference proteome</keyword>
<dbReference type="InterPro" id="IPR024977">
    <property type="entry name" value="Apc4-like_WD40_dom"/>
</dbReference>
<keyword evidence="2" id="KW-0677">Repeat</keyword>
<dbReference type="InterPro" id="IPR015943">
    <property type="entry name" value="WD40/YVTN_repeat-like_dom_sf"/>
</dbReference>
<accession>A0AAV1QMW7</accession>
<dbReference type="AlphaFoldDB" id="A0AAV1QMW7"/>
<gene>
    <name evidence="5" type="ORF">DCAF_LOCUS642</name>
</gene>
<evidence type="ECO:0000313" key="5">
    <source>
        <dbReference type="EMBL" id="CAK7323027.1"/>
    </source>
</evidence>
<dbReference type="Proteomes" id="UP001314170">
    <property type="component" value="Unassembled WGS sequence"/>
</dbReference>
<comment type="caution">
    <text evidence="5">The sequence shown here is derived from an EMBL/GenBank/DDBJ whole genome shotgun (WGS) entry which is preliminary data.</text>
</comment>
<proteinExistence type="predicted"/>
<dbReference type="InterPro" id="IPR033010">
    <property type="entry name" value="Cdc20/Fizzy"/>
</dbReference>
<evidence type="ECO:0000256" key="3">
    <source>
        <dbReference type="SAM" id="MobiDB-lite"/>
    </source>
</evidence>
<dbReference type="Gene3D" id="2.130.10.10">
    <property type="entry name" value="YVTN repeat-like/Quinoprotein amine dehydrogenase"/>
    <property type="match status" value="1"/>
</dbReference>